<comment type="function">
    <text evidence="2">Catalyzes the interconversion of 2-phosphoglycerate and 3-phosphoglycerate.</text>
</comment>
<dbReference type="Gene3D" id="3.40.720.10">
    <property type="entry name" value="Alkaline Phosphatase, subunit A"/>
    <property type="match status" value="2"/>
</dbReference>
<keyword evidence="8" id="KW-1185">Reference proteome</keyword>
<dbReference type="RefSeq" id="XP_004341982.1">
    <property type="nucleotide sequence ID" value="XM_004341933.1"/>
</dbReference>
<feature type="domain" description="Metalloenzyme" evidence="6">
    <location>
        <begin position="7"/>
        <end position="381"/>
    </location>
</feature>
<dbReference type="CDD" id="cd16011">
    <property type="entry name" value="iPGM_like"/>
    <property type="match status" value="1"/>
</dbReference>
<dbReference type="Proteomes" id="UP000011083">
    <property type="component" value="Unassembled WGS sequence"/>
</dbReference>
<sequence length="418" mass="45386">MQQGKRKRFLFVMVDGLGDVGIPALNNRTPLQHAVTPAMDALATAGRNGLMDPVEVGLACGSDTAHLSILGYPPRTYYRGRGAFETMGAGLLMKPGDIAFKSNFATLDPKTNIVVSRRADRNFEDLGPPLCSYLNHLEIPGFPEYQVDFKYATEHRDQISGTDPLKDNLPLIVNALSVAIHNKLTQHPINETRAKEGKDLANLILLRGCGGLYDVEAFEKRHGLKAFMVAPTCIIKGLGMSLSIGATGDYHTDLLSKGRTGVHTLVTQDYDFGFVHVKAVDDAGHDRSISRKLEFLGKTDEMLSLIVGKLVEEEAKGETEFSVCLTGDHSTPVLYGDHSCEPVPFVIARVRDVWRVLQAKLAASPGGETQAEQEALARVSGNDESDGIPHFSEVDAARGSLGRFPGSEVMPIIKSYLA</sequence>
<dbReference type="OMA" id="IAFRCNF"/>
<proteinExistence type="inferred from homology"/>
<dbReference type="STRING" id="1257118.L8H565"/>
<dbReference type="GO" id="GO:0046872">
    <property type="term" value="F:metal ion binding"/>
    <property type="evidence" value="ECO:0007669"/>
    <property type="project" value="InterPro"/>
</dbReference>
<dbReference type="Pfam" id="PF01676">
    <property type="entry name" value="Metalloenzyme"/>
    <property type="match status" value="1"/>
</dbReference>
<dbReference type="GO" id="GO:0004619">
    <property type="term" value="F:phosphoglycerate mutase activity"/>
    <property type="evidence" value="ECO:0007669"/>
    <property type="project" value="UniProtKB-EC"/>
</dbReference>
<dbReference type="GeneID" id="14920713"/>
<protein>
    <submittedName>
        <fullName evidence="7">2,3bisphosphoglycerate-independent phosphoglycerate mutase-like protein</fullName>
    </submittedName>
</protein>
<dbReference type="SUPFAM" id="SSF53649">
    <property type="entry name" value="Alkaline phosphatase-like"/>
    <property type="match status" value="1"/>
</dbReference>
<dbReference type="PANTHER" id="PTHR31209">
    <property type="entry name" value="COFACTOR-INDEPENDENT PHOSPHOGLYCERATE MUTASE"/>
    <property type="match status" value="1"/>
</dbReference>
<evidence type="ECO:0000313" key="7">
    <source>
        <dbReference type="EMBL" id="ELR19878.1"/>
    </source>
</evidence>
<comment type="similarity">
    <text evidence="4">Belongs to the BPG-independent phosphoglycerate mutase family. A-PGAM subfamily.</text>
</comment>
<organism evidence="7 8">
    <name type="scientific">Acanthamoeba castellanii (strain ATCC 30010 / Neff)</name>
    <dbReference type="NCBI Taxonomy" id="1257118"/>
    <lineage>
        <taxon>Eukaryota</taxon>
        <taxon>Amoebozoa</taxon>
        <taxon>Discosea</taxon>
        <taxon>Longamoebia</taxon>
        <taxon>Centramoebida</taxon>
        <taxon>Acanthamoebidae</taxon>
        <taxon>Acanthamoeba</taxon>
    </lineage>
</organism>
<comment type="catalytic activity">
    <reaction evidence="1">
        <text>(2R)-2-phosphoglycerate = (2R)-3-phosphoglycerate</text>
        <dbReference type="Rhea" id="RHEA:15901"/>
        <dbReference type="ChEBI" id="CHEBI:58272"/>
        <dbReference type="ChEBI" id="CHEBI:58289"/>
        <dbReference type="EC" id="5.4.2.12"/>
    </reaction>
</comment>
<name>L8H565_ACACF</name>
<dbReference type="InterPro" id="IPR004456">
    <property type="entry name" value="Pglycerate_mutase_ApgM"/>
</dbReference>
<dbReference type="InterPro" id="IPR006124">
    <property type="entry name" value="Metalloenzyme"/>
</dbReference>
<dbReference type="VEuPathDB" id="AmoebaDB:ACA1_050360"/>
<dbReference type="InterPro" id="IPR017850">
    <property type="entry name" value="Alkaline_phosphatase_core_sf"/>
</dbReference>
<reference evidence="7 8" key="1">
    <citation type="journal article" date="2013" name="Genome Biol.">
        <title>Genome of Acanthamoeba castellanii highlights extensive lateral gene transfer and early evolution of tyrosine kinase signaling.</title>
        <authorList>
            <person name="Clarke M."/>
            <person name="Lohan A.J."/>
            <person name="Liu B."/>
            <person name="Lagkouvardos I."/>
            <person name="Roy S."/>
            <person name="Zafar N."/>
            <person name="Bertelli C."/>
            <person name="Schilde C."/>
            <person name="Kianianmomeni A."/>
            <person name="Burglin T.R."/>
            <person name="Frech C."/>
            <person name="Turcotte B."/>
            <person name="Kopec K.O."/>
            <person name="Synnott J.M."/>
            <person name="Choo C."/>
            <person name="Paponov I."/>
            <person name="Finkler A."/>
            <person name="Soon Heng Tan C."/>
            <person name="Hutchins A.P."/>
            <person name="Weinmeier T."/>
            <person name="Rattei T."/>
            <person name="Chu J.S."/>
            <person name="Gimenez G."/>
            <person name="Irimia M."/>
            <person name="Rigden D.J."/>
            <person name="Fitzpatrick D.A."/>
            <person name="Lorenzo-Morales J."/>
            <person name="Bateman A."/>
            <person name="Chiu C.H."/>
            <person name="Tang P."/>
            <person name="Hegemann P."/>
            <person name="Fromm H."/>
            <person name="Raoult D."/>
            <person name="Greub G."/>
            <person name="Miranda-Saavedra D."/>
            <person name="Chen N."/>
            <person name="Nash P."/>
            <person name="Ginger M.L."/>
            <person name="Horn M."/>
            <person name="Schaap P."/>
            <person name="Caler L."/>
            <person name="Loftus B."/>
        </authorList>
    </citation>
    <scope>NUCLEOTIDE SEQUENCE [LARGE SCALE GENOMIC DNA]</scope>
    <source>
        <strain evidence="7 8">Neff</strain>
    </source>
</reference>
<dbReference type="KEGG" id="acan:ACA1_050360"/>
<dbReference type="EMBL" id="KB007928">
    <property type="protein sequence ID" value="ELR19878.1"/>
    <property type="molecule type" value="Genomic_DNA"/>
</dbReference>
<dbReference type="Pfam" id="PF10143">
    <property type="entry name" value="PhosphMutase"/>
    <property type="match status" value="1"/>
</dbReference>
<evidence type="ECO:0000256" key="2">
    <source>
        <dbReference type="ARBA" id="ARBA00002315"/>
    </source>
</evidence>
<evidence type="ECO:0000259" key="6">
    <source>
        <dbReference type="Pfam" id="PF01676"/>
    </source>
</evidence>
<dbReference type="GO" id="GO:0006096">
    <property type="term" value="P:glycolytic process"/>
    <property type="evidence" value="ECO:0007669"/>
    <property type="project" value="UniProtKB-KW"/>
</dbReference>
<keyword evidence="5" id="KW-0324">Glycolysis</keyword>
<evidence type="ECO:0000256" key="5">
    <source>
        <dbReference type="ARBA" id="ARBA00023152"/>
    </source>
</evidence>
<evidence type="ECO:0000256" key="4">
    <source>
        <dbReference type="ARBA" id="ARBA00005524"/>
    </source>
</evidence>
<comment type="pathway">
    <text evidence="3">Carbohydrate degradation.</text>
</comment>
<dbReference type="AlphaFoldDB" id="L8H565"/>
<dbReference type="PANTHER" id="PTHR31209:SF0">
    <property type="entry name" value="METALLOENZYME DOMAIN-CONTAINING PROTEIN"/>
    <property type="match status" value="1"/>
</dbReference>
<evidence type="ECO:0000256" key="3">
    <source>
        <dbReference type="ARBA" id="ARBA00004921"/>
    </source>
</evidence>
<dbReference type="PIRSF" id="PIRSF006392">
    <property type="entry name" value="IPGAM_arch"/>
    <property type="match status" value="1"/>
</dbReference>
<evidence type="ECO:0000313" key="8">
    <source>
        <dbReference type="Proteomes" id="UP000011083"/>
    </source>
</evidence>
<evidence type="ECO:0000256" key="1">
    <source>
        <dbReference type="ARBA" id="ARBA00000370"/>
    </source>
</evidence>
<gene>
    <name evidence="7" type="ORF">ACA1_050360</name>
</gene>
<accession>L8H565</accession>
<dbReference type="OrthoDB" id="113620at2759"/>